<organism evidence="6 7">
    <name type="scientific">Pollutimonas subterranea</name>
    <dbReference type="NCBI Taxonomy" id="2045210"/>
    <lineage>
        <taxon>Bacteria</taxon>
        <taxon>Pseudomonadati</taxon>
        <taxon>Pseudomonadota</taxon>
        <taxon>Betaproteobacteria</taxon>
        <taxon>Burkholderiales</taxon>
        <taxon>Alcaligenaceae</taxon>
        <taxon>Pollutimonas</taxon>
    </lineage>
</organism>
<feature type="domain" description="Rieske" evidence="5">
    <location>
        <begin position="6"/>
        <end position="92"/>
    </location>
</feature>
<evidence type="ECO:0000256" key="2">
    <source>
        <dbReference type="ARBA" id="ARBA00022723"/>
    </source>
</evidence>
<evidence type="ECO:0000256" key="1">
    <source>
        <dbReference type="ARBA" id="ARBA00022714"/>
    </source>
</evidence>
<dbReference type="GO" id="GO:0051537">
    <property type="term" value="F:2 iron, 2 sulfur cluster binding"/>
    <property type="evidence" value="ECO:0007669"/>
    <property type="project" value="UniProtKB-KW"/>
</dbReference>
<evidence type="ECO:0000256" key="4">
    <source>
        <dbReference type="ARBA" id="ARBA00023014"/>
    </source>
</evidence>
<dbReference type="CDD" id="cd03467">
    <property type="entry name" value="Rieske"/>
    <property type="match status" value="1"/>
</dbReference>
<comment type="caution">
    <text evidence="6">The sequence shown here is derived from an EMBL/GenBank/DDBJ whole genome shotgun (WGS) entry which is preliminary data.</text>
</comment>
<dbReference type="InterPro" id="IPR017941">
    <property type="entry name" value="Rieske_2Fe-2S"/>
</dbReference>
<keyword evidence="4" id="KW-0411">Iron-sulfur</keyword>
<keyword evidence="3" id="KW-0408">Iron</keyword>
<dbReference type="InterPro" id="IPR036922">
    <property type="entry name" value="Rieske_2Fe-2S_sf"/>
</dbReference>
<evidence type="ECO:0000313" key="6">
    <source>
        <dbReference type="EMBL" id="PLC50714.1"/>
    </source>
</evidence>
<dbReference type="AlphaFoldDB" id="A0A2N4U6S0"/>
<reference evidence="6 7" key="1">
    <citation type="submission" date="2017-10" db="EMBL/GenBank/DDBJ databases">
        <title>Two draft genome sequences of Pusillimonas sp. strains isolated from a nitrate- and radionuclide-contaminated groundwater in Russia.</title>
        <authorList>
            <person name="Grouzdev D.S."/>
            <person name="Tourova T.P."/>
            <person name="Goeva M.A."/>
            <person name="Babich T.L."/>
            <person name="Sokolova D.S."/>
            <person name="Abdullin R."/>
            <person name="Poltaraus A.B."/>
            <person name="Toshchakov S.V."/>
            <person name="Nazina T.N."/>
        </authorList>
    </citation>
    <scope>NUCLEOTIDE SEQUENCE [LARGE SCALE GENOMIC DNA]</scope>
    <source>
        <strain evidence="6 7">JR1/69-3-13</strain>
    </source>
</reference>
<dbReference type="Proteomes" id="UP000234190">
    <property type="component" value="Unassembled WGS sequence"/>
</dbReference>
<dbReference type="PANTHER" id="PTHR40261">
    <property type="match status" value="1"/>
</dbReference>
<proteinExistence type="predicted"/>
<protein>
    <submittedName>
        <fullName evidence="6">Rieske (2Fe-2S) protein</fullName>
    </submittedName>
</protein>
<dbReference type="Gene3D" id="2.102.10.10">
    <property type="entry name" value="Rieske [2Fe-2S] iron-sulphur domain"/>
    <property type="match status" value="1"/>
</dbReference>
<dbReference type="Pfam" id="PF00355">
    <property type="entry name" value="Rieske"/>
    <property type="match status" value="1"/>
</dbReference>
<sequence length="125" mass="13746">MSSPAVEVCPSIELRDGDLARKLPVTHNNEAGTAFFVRYKGQVHGYLNRCPHMGSELDWEGSIFTRAGDQLMCARHGATFTPDTGVCTGGPCKPSKLLELKTSEEQRDGRQTVLWWPEGKTIPGN</sequence>
<gene>
    <name evidence="6" type="ORF">CR159_06860</name>
</gene>
<name>A0A2N4U6S0_9BURK</name>
<accession>A0A2N4U6S0</accession>
<dbReference type="PANTHER" id="PTHR40261:SF1">
    <property type="entry name" value="RIESKE DOMAIN-CONTAINING PROTEIN"/>
    <property type="match status" value="1"/>
</dbReference>
<evidence type="ECO:0000259" key="5">
    <source>
        <dbReference type="PROSITE" id="PS51296"/>
    </source>
</evidence>
<dbReference type="RefSeq" id="WP_102073261.1">
    <property type="nucleotide sequence ID" value="NZ_PDNW01000004.1"/>
</dbReference>
<dbReference type="GO" id="GO:0046872">
    <property type="term" value="F:metal ion binding"/>
    <property type="evidence" value="ECO:0007669"/>
    <property type="project" value="UniProtKB-KW"/>
</dbReference>
<evidence type="ECO:0000256" key="3">
    <source>
        <dbReference type="ARBA" id="ARBA00023004"/>
    </source>
</evidence>
<dbReference type="SUPFAM" id="SSF50022">
    <property type="entry name" value="ISP domain"/>
    <property type="match status" value="1"/>
</dbReference>
<evidence type="ECO:0000313" key="7">
    <source>
        <dbReference type="Proteomes" id="UP000234190"/>
    </source>
</evidence>
<keyword evidence="2" id="KW-0479">Metal-binding</keyword>
<keyword evidence="1" id="KW-0001">2Fe-2S</keyword>
<keyword evidence="7" id="KW-1185">Reference proteome</keyword>
<dbReference type="EMBL" id="PDNW01000004">
    <property type="protein sequence ID" value="PLC50714.1"/>
    <property type="molecule type" value="Genomic_DNA"/>
</dbReference>
<dbReference type="PROSITE" id="PS51296">
    <property type="entry name" value="RIESKE"/>
    <property type="match status" value="1"/>
</dbReference>
<dbReference type="OrthoDB" id="9794779at2"/>